<dbReference type="Proteomes" id="UP001162483">
    <property type="component" value="Unassembled WGS sequence"/>
</dbReference>
<dbReference type="EMBL" id="CATNWA010011686">
    <property type="protein sequence ID" value="CAI9562146.1"/>
    <property type="molecule type" value="Genomic_DNA"/>
</dbReference>
<reference evidence="1" key="1">
    <citation type="submission" date="2023-05" db="EMBL/GenBank/DDBJ databases">
        <authorList>
            <person name="Stuckert A."/>
        </authorList>
    </citation>
    <scope>NUCLEOTIDE SEQUENCE</scope>
</reference>
<feature type="non-terminal residue" evidence="1">
    <location>
        <position position="65"/>
    </location>
</feature>
<evidence type="ECO:0000313" key="1">
    <source>
        <dbReference type="EMBL" id="CAI9562146.1"/>
    </source>
</evidence>
<evidence type="ECO:0000313" key="2">
    <source>
        <dbReference type="Proteomes" id="UP001162483"/>
    </source>
</evidence>
<gene>
    <name evidence="1" type="ORF">SPARVUS_LOCUS5560704</name>
</gene>
<comment type="caution">
    <text evidence="1">The sequence shown here is derived from an EMBL/GenBank/DDBJ whole genome shotgun (WGS) entry which is preliminary data.</text>
</comment>
<accession>A0ABN9CRK1</accession>
<name>A0ABN9CRK1_9NEOB</name>
<proteinExistence type="predicted"/>
<protein>
    <submittedName>
        <fullName evidence="1">Uncharacterized protein</fullName>
    </submittedName>
</protein>
<organism evidence="1 2">
    <name type="scientific">Staurois parvus</name>
    <dbReference type="NCBI Taxonomy" id="386267"/>
    <lineage>
        <taxon>Eukaryota</taxon>
        <taxon>Metazoa</taxon>
        <taxon>Chordata</taxon>
        <taxon>Craniata</taxon>
        <taxon>Vertebrata</taxon>
        <taxon>Euteleostomi</taxon>
        <taxon>Amphibia</taxon>
        <taxon>Batrachia</taxon>
        <taxon>Anura</taxon>
        <taxon>Neobatrachia</taxon>
        <taxon>Ranoidea</taxon>
        <taxon>Ranidae</taxon>
        <taxon>Staurois</taxon>
    </lineage>
</organism>
<sequence length="65" mass="7038">MSFQSAPAEEASAHAALAPYYSSNFPSRPGVSRGPMKYPCYLFICFFECGQGHRGPMITYCPGGP</sequence>
<keyword evidence="2" id="KW-1185">Reference proteome</keyword>